<dbReference type="WBParaSite" id="Hba_07055">
    <property type="protein sequence ID" value="Hba_07055"/>
    <property type="gene ID" value="Hba_07055"/>
</dbReference>
<name>A0A1I7WPG8_HETBA</name>
<feature type="region of interest" description="Disordered" evidence="1">
    <location>
        <begin position="170"/>
        <end position="190"/>
    </location>
</feature>
<sequence>MKPIQSGGYNSSMSLLSNILILFVSSLFVIKLWKFQLFTDHGRDITGPGFTLDHCLHPELGDSVAKFLKKQSFGNTTVYQGTLPRQTGFRRTVSQVSLSINRFANGLGRMTASRSNLRNISENSPIVSMSPRPSEDDNHNGSVNTPKRGLRSRLTSSTFVNRALLRRNSVRGGQDIAREDNNKENQTAGY</sequence>
<proteinExistence type="predicted"/>
<keyword evidence="2" id="KW-0472">Membrane</keyword>
<feature type="transmembrane region" description="Helical" evidence="2">
    <location>
        <begin position="12"/>
        <end position="33"/>
    </location>
</feature>
<keyword evidence="2" id="KW-1133">Transmembrane helix</keyword>
<dbReference type="Proteomes" id="UP000095283">
    <property type="component" value="Unplaced"/>
</dbReference>
<accession>A0A1I7WPG8</accession>
<evidence type="ECO:0000256" key="1">
    <source>
        <dbReference type="SAM" id="MobiDB-lite"/>
    </source>
</evidence>
<dbReference type="AlphaFoldDB" id="A0A1I7WPG8"/>
<evidence type="ECO:0000313" key="4">
    <source>
        <dbReference type="WBParaSite" id="Hba_07055"/>
    </source>
</evidence>
<reference evidence="4" key="1">
    <citation type="submission" date="2016-11" db="UniProtKB">
        <authorList>
            <consortium name="WormBaseParasite"/>
        </authorList>
    </citation>
    <scope>IDENTIFICATION</scope>
</reference>
<keyword evidence="3" id="KW-1185">Reference proteome</keyword>
<protein>
    <submittedName>
        <fullName evidence="4">Transmembrane protein</fullName>
    </submittedName>
</protein>
<organism evidence="3 4">
    <name type="scientific">Heterorhabditis bacteriophora</name>
    <name type="common">Entomopathogenic nematode worm</name>
    <dbReference type="NCBI Taxonomy" id="37862"/>
    <lineage>
        <taxon>Eukaryota</taxon>
        <taxon>Metazoa</taxon>
        <taxon>Ecdysozoa</taxon>
        <taxon>Nematoda</taxon>
        <taxon>Chromadorea</taxon>
        <taxon>Rhabditida</taxon>
        <taxon>Rhabditina</taxon>
        <taxon>Rhabditomorpha</taxon>
        <taxon>Strongyloidea</taxon>
        <taxon>Heterorhabditidae</taxon>
        <taxon>Heterorhabditis</taxon>
    </lineage>
</organism>
<feature type="region of interest" description="Disordered" evidence="1">
    <location>
        <begin position="118"/>
        <end position="157"/>
    </location>
</feature>
<evidence type="ECO:0000256" key="2">
    <source>
        <dbReference type="SAM" id="Phobius"/>
    </source>
</evidence>
<evidence type="ECO:0000313" key="3">
    <source>
        <dbReference type="Proteomes" id="UP000095283"/>
    </source>
</evidence>
<keyword evidence="2" id="KW-0812">Transmembrane</keyword>
<feature type="compositionally biased region" description="Polar residues" evidence="1">
    <location>
        <begin position="118"/>
        <end position="127"/>
    </location>
</feature>